<comment type="caution">
    <text evidence="2">The sequence shown here is derived from an EMBL/GenBank/DDBJ whole genome shotgun (WGS) entry which is preliminary data.</text>
</comment>
<name>A0ABQ6AWI4_9BRAD</name>
<keyword evidence="3" id="KW-1185">Reference proteome</keyword>
<reference evidence="3" key="1">
    <citation type="journal article" date="2019" name="Int. J. Syst. Evol. Microbiol.">
        <title>The Global Catalogue of Microorganisms (GCM) 10K type strain sequencing project: providing services to taxonomists for standard genome sequencing and annotation.</title>
        <authorList>
            <consortium name="The Broad Institute Genomics Platform"/>
            <consortium name="The Broad Institute Genome Sequencing Center for Infectious Disease"/>
            <person name="Wu L."/>
            <person name="Ma J."/>
        </authorList>
    </citation>
    <scope>NUCLEOTIDE SEQUENCE [LARGE SCALE GENOMIC DNA]</scope>
    <source>
        <strain evidence="3">NBRC 102520</strain>
    </source>
</reference>
<evidence type="ECO:0000313" key="3">
    <source>
        <dbReference type="Proteomes" id="UP001156905"/>
    </source>
</evidence>
<organism evidence="2 3">
    <name type="scientific">Bradyrhizobium iriomotense</name>
    <dbReference type="NCBI Taxonomy" id="441950"/>
    <lineage>
        <taxon>Bacteria</taxon>
        <taxon>Pseudomonadati</taxon>
        <taxon>Pseudomonadota</taxon>
        <taxon>Alphaproteobacteria</taxon>
        <taxon>Hyphomicrobiales</taxon>
        <taxon>Nitrobacteraceae</taxon>
        <taxon>Bradyrhizobium</taxon>
    </lineage>
</organism>
<dbReference type="Proteomes" id="UP001156905">
    <property type="component" value="Unassembled WGS sequence"/>
</dbReference>
<proteinExistence type="predicted"/>
<evidence type="ECO:0000259" key="1">
    <source>
        <dbReference type="Pfam" id="PF13924"/>
    </source>
</evidence>
<evidence type="ECO:0000313" key="2">
    <source>
        <dbReference type="EMBL" id="GLR85399.1"/>
    </source>
</evidence>
<feature type="domain" description="Lipocalin-like" evidence="1">
    <location>
        <begin position="12"/>
        <end position="139"/>
    </location>
</feature>
<dbReference type="Pfam" id="PF13924">
    <property type="entry name" value="Lipocalin_5"/>
    <property type="match status" value="1"/>
</dbReference>
<gene>
    <name evidence="2" type="ORF">GCM10007857_21100</name>
</gene>
<dbReference type="EMBL" id="BSOW01000006">
    <property type="protein sequence ID" value="GLR85399.1"/>
    <property type="molecule type" value="Genomic_DNA"/>
</dbReference>
<dbReference type="RefSeq" id="WP_284264581.1">
    <property type="nucleotide sequence ID" value="NZ_BSOW01000006.1"/>
</dbReference>
<accession>A0ABQ6AWI4</accession>
<sequence length="140" mass="15932">MTELAHRSRSPVGTWKLLSFQYEFEDSDQRDEPLGPNPVGYLVLTEERLIALMTARERAMDAAAGELLEGMIAYSGRYRLQGDDCFITTVDSAWRPAWIGTEQVRLFKIEGDILSAASPLREDPKYPGRRIRGVAIWRKD</sequence>
<dbReference type="InterPro" id="IPR024311">
    <property type="entry name" value="Lipocalin-like"/>
</dbReference>
<protein>
    <recommendedName>
        <fullName evidence="1">Lipocalin-like domain-containing protein</fullName>
    </recommendedName>
</protein>